<protein>
    <submittedName>
        <fullName evidence="2">ABC transporter, solute-binding protein</fullName>
    </submittedName>
</protein>
<proteinExistence type="predicted"/>
<dbReference type="InterPro" id="IPR006059">
    <property type="entry name" value="SBP"/>
</dbReference>
<sequence length="424" mass="46376">MMVKKSIAILASFMCILVLALSGCGSSSSSGGKNTTITIWATNINVPLLKKAAATYKKDHPNFNVKVVEMANDDIRSKFTTGLQAQGQGLPDAALLVDDGINGYLEKFPNAFVNISSKGFEKKYAKDFPKYKLDSVTYKGDLYALPFDAGPVGLFYRQDIFEKAGVDPNSIKTWDDYIEAGKTIKAKTGVDMLSYDNTDITVYTILLSQQGLGYFDKNGNANLGTSESIKAGQLLQDMANNKILLGASGWNAWVSSLQNSKTATAIAGAWLVGTLEQQMPKLSGKWRVMNLPAFEEGGSRSANQGGSSFVISKSSKNIDATYNFLKYFTTNYNAQELAMKGGLFPSYLPVYKSSLFTQPEKYFGNQKVWTFFSGEMKKIPSVLYTANDAVGRDEAINMQAEIVRGKDVKTSVNAAKKRVENHVQ</sequence>
<reference evidence="3" key="1">
    <citation type="submission" date="2016-01" db="EMBL/GenBank/DDBJ databases">
        <authorList>
            <person name="Mitreva M."/>
            <person name="Pepin K.H."/>
            <person name="Mihindukulasuriya K.A."/>
            <person name="Fulton R."/>
            <person name="Fronick C."/>
            <person name="O'Laughlin M."/>
            <person name="Miner T."/>
            <person name="Herter B."/>
            <person name="Rosa B.A."/>
            <person name="Cordes M."/>
            <person name="Tomlinson C."/>
            <person name="Wollam A."/>
            <person name="Palsikar V.B."/>
            <person name="Mardis E.R."/>
            <person name="Wilson R.K."/>
        </authorList>
    </citation>
    <scope>NUCLEOTIDE SEQUENCE [LARGE SCALE GENOMIC DNA]</scope>
    <source>
        <strain evidence="3">GED7749B</strain>
    </source>
</reference>
<feature type="chain" id="PRO_5038924489" evidence="1">
    <location>
        <begin position="21"/>
        <end position="424"/>
    </location>
</feature>
<name>A0A133KMQ2_HEYCO</name>
<dbReference type="Gene3D" id="3.40.190.10">
    <property type="entry name" value="Periplasmic binding protein-like II"/>
    <property type="match status" value="1"/>
</dbReference>
<dbReference type="PANTHER" id="PTHR43649">
    <property type="entry name" value="ARABINOSE-BINDING PROTEIN-RELATED"/>
    <property type="match status" value="1"/>
</dbReference>
<dbReference type="EMBL" id="LRPN01000086">
    <property type="protein sequence ID" value="KWZ80824.1"/>
    <property type="molecule type" value="Genomic_DNA"/>
</dbReference>
<dbReference type="Proteomes" id="UP000070376">
    <property type="component" value="Unassembled WGS sequence"/>
</dbReference>
<dbReference type="SUPFAM" id="SSF53850">
    <property type="entry name" value="Periplasmic binding protein-like II"/>
    <property type="match status" value="1"/>
</dbReference>
<feature type="signal peptide" evidence="1">
    <location>
        <begin position="1"/>
        <end position="20"/>
    </location>
</feature>
<dbReference type="InterPro" id="IPR050490">
    <property type="entry name" value="Bact_solute-bd_prot1"/>
</dbReference>
<dbReference type="PATRIC" id="fig|1398.22.peg.2205"/>
<dbReference type="PANTHER" id="PTHR43649:SF32">
    <property type="entry name" value="SUGAR BINDING SECRETED PROTEIN"/>
    <property type="match status" value="1"/>
</dbReference>
<dbReference type="AlphaFoldDB" id="A0A133KMQ2"/>
<comment type="caution">
    <text evidence="2">The sequence shown here is derived from an EMBL/GenBank/DDBJ whole genome shotgun (WGS) entry which is preliminary data.</text>
</comment>
<keyword evidence="1" id="KW-0732">Signal</keyword>
<evidence type="ECO:0000313" key="3">
    <source>
        <dbReference type="Proteomes" id="UP000070376"/>
    </source>
</evidence>
<evidence type="ECO:0000256" key="1">
    <source>
        <dbReference type="SAM" id="SignalP"/>
    </source>
</evidence>
<dbReference type="PROSITE" id="PS51257">
    <property type="entry name" value="PROKAR_LIPOPROTEIN"/>
    <property type="match status" value="1"/>
</dbReference>
<dbReference type="Pfam" id="PF13416">
    <property type="entry name" value="SBP_bac_8"/>
    <property type="match status" value="1"/>
</dbReference>
<dbReference type="CDD" id="cd13585">
    <property type="entry name" value="PBP2_TMBP_like"/>
    <property type="match status" value="1"/>
</dbReference>
<gene>
    <name evidence="2" type="ORF">HMPREF3213_02197</name>
</gene>
<evidence type="ECO:0000313" key="2">
    <source>
        <dbReference type="EMBL" id="KWZ80824.1"/>
    </source>
</evidence>
<organism evidence="2 3">
    <name type="scientific">Heyndrickxia coagulans</name>
    <name type="common">Weizmannia coagulans</name>
    <dbReference type="NCBI Taxonomy" id="1398"/>
    <lineage>
        <taxon>Bacteria</taxon>
        <taxon>Bacillati</taxon>
        <taxon>Bacillota</taxon>
        <taxon>Bacilli</taxon>
        <taxon>Bacillales</taxon>
        <taxon>Bacillaceae</taxon>
        <taxon>Heyndrickxia</taxon>
    </lineage>
</organism>
<accession>A0A133KMQ2</accession>